<feature type="compositionally biased region" description="Basic residues" evidence="1">
    <location>
        <begin position="140"/>
        <end position="150"/>
    </location>
</feature>
<evidence type="ECO:0000313" key="3">
    <source>
        <dbReference type="Proteomes" id="UP000800097"/>
    </source>
</evidence>
<dbReference type="EMBL" id="ML986484">
    <property type="protein sequence ID" value="KAF2281225.1"/>
    <property type="molecule type" value="Genomic_DNA"/>
</dbReference>
<evidence type="ECO:0000313" key="2">
    <source>
        <dbReference type="EMBL" id="KAF2281225.1"/>
    </source>
</evidence>
<dbReference type="AlphaFoldDB" id="A0A6A6JYF0"/>
<feature type="compositionally biased region" description="Basic residues" evidence="1">
    <location>
        <begin position="456"/>
        <end position="479"/>
    </location>
</feature>
<dbReference type="GeneID" id="54552684"/>
<feature type="region of interest" description="Disordered" evidence="1">
    <location>
        <begin position="415"/>
        <end position="482"/>
    </location>
</feature>
<feature type="region of interest" description="Disordered" evidence="1">
    <location>
        <begin position="208"/>
        <end position="300"/>
    </location>
</feature>
<keyword evidence="3" id="KW-1185">Reference proteome</keyword>
<dbReference type="RefSeq" id="XP_033658762.1">
    <property type="nucleotide sequence ID" value="XM_033799509.1"/>
</dbReference>
<sequence>MSPTLQRRYLDQLPVMPDTLPSVAAEQGKQQQQAIHYDLALRSSGLPPPPTSTSPSSPPSSSNTRPPSLQRAAAIRIPSPARTNTRIPTPTSTPTRTPDTHLAPPPSQPSTLSSSFSSSQPSSPTRSPGLSTRRSNTPSPRRRPRPRLGKKTVTTLPPRAGIDTGTAHVDGYTDSGCGFQDLKPQLPRRAISARVGVARRGSWIPGNGLGRRGRRSRSVGGTWTGRRDGWEGGSGLLLTSTVFPGPSTRLGASLKETRRRKRQGGSSGTGNERKSAGNGEKGRSTWNEEGTGVWTTPREASERMVKRWETVVRFVVEGLDSDSDSGGEPEFRTVGHDGVVVGAGDGDAGESASSTATTVIHSLPSRATASSFSDKIRVRETLKQRRVQRLDTLRATTKTTVKARGVDFQLRDLPDTPGSVVSTPRELYGGLEPGPRRLWQPTSEMTMTPTTVRQKGNGKGKSKQRKRTAAPPRVPRRPNVRLPPLPWGVRMWDMGTINEDSVPPPLDQRRRIYIPAPVRLCDVGALPPAIDRVYRKGWVATLEPFGDAMEDVGKVSESRRASDDAVLDDIADYFSGFAGAAMPDVSGPDILDRFWRLESEWAEGEVADEAEGGDMGSRKRSDGETVVGAVEGRLVPGHLRAESEPPLTPGRARERGRGRGRIRELLRFSR</sequence>
<feature type="region of interest" description="Disordered" evidence="1">
    <location>
        <begin position="605"/>
        <end position="624"/>
    </location>
</feature>
<feature type="compositionally biased region" description="Basic and acidic residues" evidence="1">
    <location>
        <begin position="271"/>
        <end position="283"/>
    </location>
</feature>
<name>A0A6A6JYF0_WESOR</name>
<accession>A0A6A6JYF0</accession>
<feature type="compositionally biased region" description="Basic and acidic residues" evidence="1">
    <location>
        <begin position="651"/>
        <end position="660"/>
    </location>
</feature>
<protein>
    <submittedName>
        <fullName evidence="2">Uncharacterized protein</fullName>
    </submittedName>
</protein>
<feature type="region of interest" description="Disordered" evidence="1">
    <location>
        <begin position="636"/>
        <end position="660"/>
    </location>
</feature>
<dbReference type="OrthoDB" id="3786440at2759"/>
<gene>
    <name evidence="2" type="ORF">EI97DRAFT_438610</name>
</gene>
<feature type="compositionally biased region" description="Polar residues" evidence="1">
    <location>
        <begin position="440"/>
        <end position="454"/>
    </location>
</feature>
<reference evidence="2" key="1">
    <citation type="journal article" date="2020" name="Stud. Mycol.">
        <title>101 Dothideomycetes genomes: a test case for predicting lifestyles and emergence of pathogens.</title>
        <authorList>
            <person name="Haridas S."/>
            <person name="Albert R."/>
            <person name="Binder M."/>
            <person name="Bloem J."/>
            <person name="Labutti K."/>
            <person name="Salamov A."/>
            <person name="Andreopoulos B."/>
            <person name="Baker S."/>
            <person name="Barry K."/>
            <person name="Bills G."/>
            <person name="Bluhm B."/>
            <person name="Cannon C."/>
            <person name="Castanera R."/>
            <person name="Culley D."/>
            <person name="Daum C."/>
            <person name="Ezra D."/>
            <person name="Gonzalez J."/>
            <person name="Henrissat B."/>
            <person name="Kuo A."/>
            <person name="Liang C."/>
            <person name="Lipzen A."/>
            <person name="Lutzoni F."/>
            <person name="Magnuson J."/>
            <person name="Mondo S."/>
            <person name="Nolan M."/>
            <person name="Ohm R."/>
            <person name="Pangilinan J."/>
            <person name="Park H.-J."/>
            <person name="Ramirez L."/>
            <person name="Alfaro M."/>
            <person name="Sun H."/>
            <person name="Tritt A."/>
            <person name="Yoshinaga Y."/>
            <person name="Zwiers L.-H."/>
            <person name="Turgeon B."/>
            <person name="Goodwin S."/>
            <person name="Spatafora J."/>
            <person name="Crous P."/>
            <person name="Grigoriev I."/>
        </authorList>
    </citation>
    <scope>NUCLEOTIDE SEQUENCE</scope>
    <source>
        <strain evidence="2">CBS 379.55</strain>
    </source>
</reference>
<feature type="region of interest" description="Disordered" evidence="1">
    <location>
        <begin position="39"/>
        <end position="165"/>
    </location>
</feature>
<evidence type="ECO:0000256" key="1">
    <source>
        <dbReference type="SAM" id="MobiDB-lite"/>
    </source>
</evidence>
<organism evidence="2 3">
    <name type="scientific">Westerdykella ornata</name>
    <dbReference type="NCBI Taxonomy" id="318751"/>
    <lineage>
        <taxon>Eukaryota</taxon>
        <taxon>Fungi</taxon>
        <taxon>Dikarya</taxon>
        <taxon>Ascomycota</taxon>
        <taxon>Pezizomycotina</taxon>
        <taxon>Dothideomycetes</taxon>
        <taxon>Pleosporomycetidae</taxon>
        <taxon>Pleosporales</taxon>
        <taxon>Sporormiaceae</taxon>
        <taxon>Westerdykella</taxon>
    </lineage>
</organism>
<dbReference type="Proteomes" id="UP000800097">
    <property type="component" value="Unassembled WGS sequence"/>
</dbReference>
<feature type="compositionally biased region" description="Pro residues" evidence="1">
    <location>
        <begin position="46"/>
        <end position="58"/>
    </location>
</feature>
<feature type="compositionally biased region" description="Low complexity" evidence="1">
    <location>
        <begin position="59"/>
        <end position="97"/>
    </location>
</feature>
<proteinExistence type="predicted"/>
<feature type="compositionally biased region" description="Low complexity" evidence="1">
    <location>
        <begin position="109"/>
        <end position="139"/>
    </location>
</feature>